<protein>
    <submittedName>
        <fullName evidence="1">Uncharacterized protein</fullName>
    </submittedName>
</protein>
<gene>
    <name evidence="1" type="ORF">CO177_01070</name>
</gene>
<organism evidence="1 2">
    <name type="scientific">Candidatus Wolfebacteria bacterium CG_4_9_14_3_um_filter_37_9</name>
    <dbReference type="NCBI Taxonomy" id="1975065"/>
    <lineage>
        <taxon>Bacteria</taxon>
        <taxon>Candidatus Wolfeibacteriota</taxon>
    </lineage>
</organism>
<dbReference type="Proteomes" id="UP000231634">
    <property type="component" value="Unassembled WGS sequence"/>
</dbReference>
<dbReference type="EMBL" id="PFWX01000026">
    <property type="protein sequence ID" value="PJA41668.1"/>
    <property type="molecule type" value="Genomic_DNA"/>
</dbReference>
<comment type="caution">
    <text evidence="1">The sequence shown here is derived from an EMBL/GenBank/DDBJ whole genome shotgun (WGS) entry which is preliminary data.</text>
</comment>
<evidence type="ECO:0000313" key="1">
    <source>
        <dbReference type="EMBL" id="PJA41668.1"/>
    </source>
</evidence>
<accession>A0A2M7X696</accession>
<feature type="non-terminal residue" evidence="1">
    <location>
        <position position="243"/>
    </location>
</feature>
<sequence length="243" mass="27146">VLANTCIGDPSGHFAYAVHSHEGFLHINEFHNEYLLEGMQSLNYRPDQPVPLTENNLDPDPDDYEQYVGFTGMLGDKYGFQPGKYLSLAKFAPREAFIYKSTAKDKLAKILRIEESSIGDLSYEHEGEKLTIDLGGPGFYGLTEVEYAYTPPSGVHMKDTLLLFKSGSTINGVIDEIDFIKGNQLMRISHYWMQGSTIEINNVPTPDEMDIIRVTVSQLADSYTDDILRNTSSSSEEEAASNL</sequence>
<dbReference type="AlphaFoldDB" id="A0A2M7X696"/>
<reference evidence="2" key="1">
    <citation type="submission" date="2017-09" db="EMBL/GenBank/DDBJ databases">
        <title>Depth-based differentiation of microbial function through sediment-hosted aquifers and enrichment of novel symbionts in the deep terrestrial subsurface.</title>
        <authorList>
            <person name="Probst A.J."/>
            <person name="Ladd B."/>
            <person name="Jarett J.K."/>
            <person name="Geller-Mcgrath D.E."/>
            <person name="Sieber C.M.K."/>
            <person name="Emerson J.B."/>
            <person name="Anantharaman K."/>
            <person name="Thomas B.C."/>
            <person name="Malmstrom R."/>
            <person name="Stieglmeier M."/>
            <person name="Klingl A."/>
            <person name="Woyke T."/>
            <person name="Ryan C.M."/>
            <person name="Banfield J.F."/>
        </authorList>
    </citation>
    <scope>NUCLEOTIDE SEQUENCE [LARGE SCALE GENOMIC DNA]</scope>
</reference>
<name>A0A2M7X696_9BACT</name>
<proteinExistence type="predicted"/>
<evidence type="ECO:0000313" key="2">
    <source>
        <dbReference type="Proteomes" id="UP000231634"/>
    </source>
</evidence>
<feature type="non-terminal residue" evidence="1">
    <location>
        <position position="1"/>
    </location>
</feature>